<dbReference type="Proteomes" id="UP000194873">
    <property type="component" value="Unassembled WGS sequence"/>
</dbReference>
<reference evidence="3 4" key="1">
    <citation type="submission" date="2017-01" db="EMBL/GenBank/DDBJ databases">
        <title>A new Hymenobacter.</title>
        <authorList>
            <person name="Liang Y."/>
            <person name="Feng F."/>
        </authorList>
    </citation>
    <scope>NUCLEOTIDE SEQUENCE [LARGE SCALE GENOMIC DNA]</scope>
    <source>
        <strain evidence="3">MIMBbqt21</strain>
    </source>
</reference>
<dbReference type="InterPro" id="IPR052173">
    <property type="entry name" value="Beta-lactam_resp_regulator"/>
</dbReference>
<proteinExistence type="predicted"/>
<dbReference type="SUPFAM" id="SSF56935">
    <property type="entry name" value="Porins"/>
    <property type="match status" value="1"/>
</dbReference>
<dbReference type="RefSeq" id="WP_086593298.1">
    <property type="nucleotide sequence ID" value="NZ_MTSE01000003.1"/>
</dbReference>
<evidence type="ECO:0000313" key="4">
    <source>
        <dbReference type="Proteomes" id="UP000194873"/>
    </source>
</evidence>
<feature type="domain" description="Peptidase M56" evidence="2">
    <location>
        <begin position="135"/>
        <end position="256"/>
    </location>
</feature>
<gene>
    <name evidence="3" type="ORF">BXP70_06880</name>
</gene>
<keyword evidence="4" id="KW-1185">Reference proteome</keyword>
<accession>A0A243WFK7</accession>
<dbReference type="CDD" id="cd07341">
    <property type="entry name" value="M56_BlaR1_MecR1_like"/>
    <property type="match status" value="1"/>
</dbReference>
<feature type="transmembrane region" description="Helical" evidence="1">
    <location>
        <begin position="89"/>
        <end position="110"/>
    </location>
</feature>
<feature type="transmembrane region" description="Helical" evidence="1">
    <location>
        <begin position="37"/>
        <end position="61"/>
    </location>
</feature>
<name>A0A243WFK7_9BACT</name>
<evidence type="ECO:0000313" key="3">
    <source>
        <dbReference type="EMBL" id="OUJ74500.1"/>
    </source>
</evidence>
<dbReference type="PANTHER" id="PTHR34978">
    <property type="entry name" value="POSSIBLE SENSOR-TRANSDUCER PROTEIN BLAR"/>
    <property type="match status" value="1"/>
</dbReference>
<evidence type="ECO:0000256" key="1">
    <source>
        <dbReference type="SAM" id="Phobius"/>
    </source>
</evidence>
<feature type="transmembrane region" description="Helical" evidence="1">
    <location>
        <begin position="263"/>
        <end position="282"/>
    </location>
</feature>
<keyword evidence="1" id="KW-1133">Transmembrane helix</keyword>
<protein>
    <recommendedName>
        <fullName evidence="2">Peptidase M56 domain-containing protein</fullName>
    </recommendedName>
</protein>
<dbReference type="Gene3D" id="2.170.130.10">
    <property type="entry name" value="TonB-dependent receptor, plug domain"/>
    <property type="match status" value="1"/>
</dbReference>
<dbReference type="Pfam" id="PF05569">
    <property type="entry name" value="Peptidase_M56"/>
    <property type="match status" value="1"/>
</dbReference>
<organism evidence="3 4">
    <name type="scientific">Hymenobacter crusticola</name>
    <dbReference type="NCBI Taxonomy" id="1770526"/>
    <lineage>
        <taxon>Bacteria</taxon>
        <taxon>Pseudomonadati</taxon>
        <taxon>Bacteroidota</taxon>
        <taxon>Cytophagia</taxon>
        <taxon>Cytophagales</taxon>
        <taxon>Hymenobacteraceae</taxon>
        <taxon>Hymenobacter</taxon>
    </lineage>
</organism>
<dbReference type="InterPro" id="IPR008756">
    <property type="entry name" value="Peptidase_M56"/>
</dbReference>
<dbReference type="EMBL" id="MTSE01000003">
    <property type="protein sequence ID" value="OUJ74500.1"/>
    <property type="molecule type" value="Genomic_DNA"/>
</dbReference>
<keyword evidence="1" id="KW-0472">Membrane</keyword>
<dbReference type="InterPro" id="IPR037066">
    <property type="entry name" value="Plug_dom_sf"/>
</dbReference>
<keyword evidence="1" id="KW-0812">Transmembrane</keyword>
<comment type="caution">
    <text evidence="3">The sequence shown here is derived from an EMBL/GenBank/DDBJ whole genome shotgun (WGS) entry which is preliminary data.</text>
</comment>
<dbReference type="PANTHER" id="PTHR34978:SF3">
    <property type="entry name" value="SLR0241 PROTEIN"/>
    <property type="match status" value="1"/>
</dbReference>
<dbReference type="OrthoDB" id="1522859at2"/>
<dbReference type="AlphaFoldDB" id="A0A243WFK7"/>
<evidence type="ECO:0000259" key="2">
    <source>
        <dbReference type="Pfam" id="PF05569"/>
    </source>
</evidence>
<sequence>MPALLVYLLQVNGALLLFCAAYYLVLRRLTFYGLNRWFLLFALGFAVAYPFVDVVAVLQWFRQPLPTPLLPATWTPLVLPRPQALEASYWNIVLVVYGLGTGVLLTRLLLQLASLYQVHQRSRPARWQGLAFRHVAEPVSPFSFWQTIYLSPDQHTAAEFPAIFRHEQVHVQQWHTLDVLVAQLVQAICWCNPAAWWLRRAVQDNLEFITDRAVLRTGLLDAKTYQYNLLKISRLAPTAALANHFTFCTLKSRILMMNKQRSSSVSLLAYALLVPSLIVITVNCSKPQVEPSSASTQPTTVDISQAAKAKREVKLPDNMIYFVDGRESDKSEVANLAPELIESMNVFKGQEAQKLFGVETAGVISIITKANKDSEAVKRFKQHYNLSTTTQGTDNTKASNTKASFLPNTLVMGAFTPKC</sequence>
<feature type="transmembrane region" description="Helical" evidence="1">
    <location>
        <begin position="6"/>
        <end position="25"/>
    </location>
</feature>